<dbReference type="EMBL" id="LT853692">
    <property type="protein sequence ID" value="SMQ46574.1"/>
    <property type="molecule type" value="Genomic_DNA"/>
</dbReference>
<protein>
    <submittedName>
        <fullName evidence="1">Uncharacterized protein</fullName>
    </submittedName>
</protein>
<gene>
    <name evidence="1" type="ORF">ZT3D7_G1720</name>
</gene>
<reference evidence="1 2" key="1">
    <citation type="submission" date="2016-06" db="EMBL/GenBank/DDBJ databases">
        <authorList>
            <person name="Kjaerup R.B."/>
            <person name="Dalgaard T.S."/>
            <person name="Juul-Madsen H.R."/>
        </authorList>
    </citation>
    <scope>NUCLEOTIDE SEQUENCE [LARGE SCALE GENOMIC DNA]</scope>
</reference>
<sequence length="69" mass="7891">MICISSLRQRPFTSYTDFFQTTRIAFSLQPGQSCQQRDRVDNILEKPATAKEQDDFSTSRTTLLLLNCG</sequence>
<dbReference type="Proteomes" id="UP000215127">
    <property type="component" value="Chromosome 1"/>
</dbReference>
<name>A0A1X7RGM7_ZYMT9</name>
<organism evidence="1 2">
    <name type="scientific">Zymoseptoria tritici (strain ST99CH_3D7)</name>
    <dbReference type="NCBI Taxonomy" id="1276538"/>
    <lineage>
        <taxon>Eukaryota</taxon>
        <taxon>Fungi</taxon>
        <taxon>Dikarya</taxon>
        <taxon>Ascomycota</taxon>
        <taxon>Pezizomycotina</taxon>
        <taxon>Dothideomycetes</taxon>
        <taxon>Dothideomycetidae</taxon>
        <taxon>Mycosphaerellales</taxon>
        <taxon>Mycosphaerellaceae</taxon>
        <taxon>Zymoseptoria</taxon>
    </lineage>
</organism>
<proteinExistence type="predicted"/>
<keyword evidence="2" id="KW-1185">Reference proteome</keyword>
<accession>A0A1X7RGM7</accession>
<evidence type="ECO:0000313" key="2">
    <source>
        <dbReference type="Proteomes" id="UP000215127"/>
    </source>
</evidence>
<evidence type="ECO:0000313" key="1">
    <source>
        <dbReference type="EMBL" id="SMQ46574.1"/>
    </source>
</evidence>
<dbReference type="AlphaFoldDB" id="A0A1X7RGM7"/>